<dbReference type="Proteomes" id="UP000664034">
    <property type="component" value="Unassembled WGS sequence"/>
</dbReference>
<comment type="caution">
    <text evidence="1">The sequence shown here is derived from an EMBL/GenBank/DDBJ whole genome shotgun (WGS) entry which is preliminary data.</text>
</comment>
<gene>
    <name evidence="1" type="ORF">J2I47_07485</name>
</gene>
<sequence>MQEFSIPGPVQPFAGGQAGIVIFDPQNPRFRDETKFAVSLTGGVRGAIAGPIGWKAQATLLMPILWVGGGLFCSTGGCNIGITSRTVIPQLNANAGLTVSF</sequence>
<organism evidence="1 2">
    <name type="scientific">Fibrella rubiginis</name>
    <dbReference type="NCBI Taxonomy" id="2817060"/>
    <lineage>
        <taxon>Bacteria</taxon>
        <taxon>Pseudomonadati</taxon>
        <taxon>Bacteroidota</taxon>
        <taxon>Cytophagia</taxon>
        <taxon>Cytophagales</taxon>
        <taxon>Spirosomataceae</taxon>
        <taxon>Fibrella</taxon>
    </lineage>
</organism>
<dbReference type="AlphaFoldDB" id="A0A939GC81"/>
<name>A0A939GC81_9BACT</name>
<dbReference type="EMBL" id="JAFMYV010000003">
    <property type="protein sequence ID" value="MBO0936387.1"/>
    <property type="molecule type" value="Genomic_DNA"/>
</dbReference>
<accession>A0A939GC81</accession>
<dbReference type="RefSeq" id="WP_207363953.1">
    <property type="nucleotide sequence ID" value="NZ_JAFMYV010000003.1"/>
</dbReference>
<evidence type="ECO:0000313" key="1">
    <source>
        <dbReference type="EMBL" id="MBO0936387.1"/>
    </source>
</evidence>
<reference evidence="1" key="1">
    <citation type="submission" date="2021-03" db="EMBL/GenBank/DDBJ databases">
        <title>Fibrella sp. HMF5335 genome sequencing and assembly.</title>
        <authorList>
            <person name="Kang H."/>
            <person name="Kim H."/>
            <person name="Bae S."/>
            <person name="Joh K."/>
        </authorList>
    </citation>
    <scope>NUCLEOTIDE SEQUENCE</scope>
    <source>
        <strain evidence="1">HMF5335</strain>
    </source>
</reference>
<keyword evidence="2" id="KW-1185">Reference proteome</keyword>
<evidence type="ECO:0000313" key="2">
    <source>
        <dbReference type="Proteomes" id="UP000664034"/>
    </source>
</evidence>
<protein>
    <submittedName>
        <fullName evidence="1">Uncharacterized protein</fullName>
    </submittedName>
</protein>
<proteinExistence type="predicted"/>